<feature type="repeat" description="WD" evidence="3">
    <location>
        <begin position="708"/>
        <end position="749"/>
    </location>
</feature>
<feature type="compositionally biased region" description="Low complexity" evidence="4">
    <location>
        <begin position="1972"/>
        <end position="1986"/>
    </location>
</feature>
<feature type="repeat" description="WD" evidence="3">
    <location>
        <begin position="198"/>
        <end position="231"/>
    </location>
</feature>
<feature type="region of interest" description="Disordered" evidence="4">
    <location>
        <begin position="1707"/>
        <end position="1803"/>
    </location>
</feature>
<dbReference type="PROSITE" id="PS50082">
    <property type="entry name" value="WD_REPEATS_2"/>
    <property type="match status" value="4"/>
</dbReference>
<feature type="repeat" description="WD" evidence="3">
    <location>
        <begin position="246"/>
        <end position="287"/>
    </location>
</feature>
<dbReference type="PANTHER" id="PTHR44019">
    <property type="entry name" value="WD REPEAT-CONTAINING PROTEIN 55"/>
    <property type="match status" value="1"/>
</dbReference>
<feature type="region of interest" description="Disordered" evidence="4">
    <location>
        <begin position="1379"/>
        <end position="1418"/>
    </location>
</feature>
<name>A0A8J6CAA0_DIALT</name>
<feature type="region of interest" description="Disordered" evidence="4">
    <location>
        <begin position="1510"/>
        <end position="1530"/>
    </location>
</feature>
<feature type="compositionally biased region" description="Basic and acidic residues" evidence="4">
    <location>
        <begin position="2545"/>
        <end position="2555"/>
    </location>
</feature>
<dbReference type="SMART" id="SM00320">
    <property type="entry name" value="WD40"/>
    <property type="match status" value="7"/>
</dbReference>
<feature type="compositionally biased region" description="Low complexity" evidence="4">
    <location>
        <begin position="1105"/>
        <end position="1117"/>
    </location>
</feature>
<gene>
    <name evidence="5" type="ORF">KFE25_000708</name>
</gene>
<feature type="region of interest" description="Disordered" evidence="4">
    <location>
        <begin position="1560"/>
        <end position="1658"/>
    </location>
</feature>
<evidence type="ECO:0000313" key="6">
    <source>
        <dbReference type="Proteomes" id="UP000751190"/>
    </source>
</evidence>
<feature type="region of interest" description="Disordered" evidence="4">
    <location>
        <begin position="497"/>
        <end position="517"/>
    </location>
</feature>
<feature type="compositionally biased region" description="Basic and acidic residues" evidence="4">
    <location>
        <begin position="1092"/>
        <end position="1104"/>
    </location>
</feature>
<dbReference type="Pfam" id="PF00400">
    <property type="entry name" value="WD40"/>
    <property type="match status" value="3"/>
</dbReference>
<feature type="region of interest" description="Disordered" evidence="4">
    <location>
        <begin position="2004"/>
        <end position="2048"/>
    </location>
</feature>
<feature type="compositionally biased region" description="Low complexity" evidence="4">
    <location>
        <begin position="2012"/>
        <end position="2027"/>
    </location>
</feature>
<dbReference type="PROSITE" id="PS50294">
    <property type="entry name" value="WD_REPEATS_REGION"/>
    <property type="match status" value="3"/>
</dbReference>
<feature type="region of interest" description="Disordered" evidence="4">
    <location>
        <begin position="2163"/>
        <end position="2198"/>
    </location>
</feature>
<feature type="compositionally biased region" description="Acidic residues" evidence="4">
    <location>
        <begin position="962"/>
        <end position="975"/>
    </location>
</feature>
<feature type="compositionally biased region" description="Basic and acidic residues" evidence="4">
    <location>
        <begin position="1068"/>
        <end position="1079"/>
    </location>
</feature>
<feature type="region of interest" description="Disordered" evidence="4">
    <location>
        <begin position="790"/>
        <end position="846"/>
    </location>
</feature>
<feature type="compositionally biased region" description="Acidic residues" evidence="4">
    <location>
        <begin position="1591"/>
        <end position="1606"/>
    </location>
</feature>
<feature type="region of interest" description="Disordered" evidence="4">
    <location>
        <begin position="1237"/>
        <end position="1280"/>
    </location>
</feature>
<feature type="region of interest" description="Disordered" evidence="4">
    <location>
        <begin position="1947"/>
        <end position="1990"/>
    </location>
</feature>
<feature type="compositionally biased region" description="Polar residues" evidence="4">
    <location>
        <begin position="1384"/>
        <end position="1403"/>
    </location>
</feature>
<dbReference type="EMBL" id="JAGTXO010000006">
    <property type="protein sequence ID" value="KAG8467392.1"/>
    <property type="molecule type" value="Genomic_DNA"/>
</dbReference>
<dbReference type="InterPro" id="IPR001680">
    <property type="entry name" value="WD40_rpt"/>
</dbReference>
<dbReference type="SUPFAM" id="SSF101898">
    <property type="entry name" value="NHL repeat"/>
    <property type="match status" value="1"/>
</dbReference>
<feature type="region of interest" description="Disordered" evidence="4">
    <location>
        <begin position="2317"/>
        <end position="2364"/>
    </location>
</feature>
<dbReference type="InterPro" id="IPR050505">
    <property type="entry name" value="WDR55/POC1"/>
</dbReference>
<feature type="compositionally biased region" description="Basic and acidic residues" evidence="4">
    <location>
        <begin position="945"/>
        <end position="961"/>
    </location>
</feature>
<keyword evidence="6" id="KW-1185">Reference proteome</keyword>
<feature type="compositionally biased region" description="Acidic residues" evidence="4">
    <location>
        <begin position="1247"/>
        <end position="1273"/>
    </location>
</feature>
<dbReference type="Gene3D" id="2.130.10.10">
    <property type="entry name" value="YVTN repeat-like/Quinoprotein amine dehydrogenase"/>
    <property type="match status" value="3"/>
</dbReference>
<feature type="compositionally biased region" description="Low complexity" evidence="4">
    <location>
        <begin position="1134"/>
        <end position="1152"/>
    </location>
</feature>
<reference evidence="5" key="1">
    <citation type="submission" date="2021-05" db="EMBL/GenBank/DDBJ databases">
        <title>The genome of the haptophyte Pavlova lutheri (Diacronema luteri, Pavlovales) - a model for lipid biosynthesis in eukaryotic algae.</title>
        <authorList>
            <person name="Hulatt C.J."/>
            <person name="Posewitz M.C."/>
        </authorList>
    </citation>
    <scope>NUCLEOTIDE SEQUENCE</scope>
    <source>
        <strain evidence="5">NIVA-4/92</strain>
    </source>
</reference>
<feature type="region of interest" description="Disordered" evidence="4">
    <location>
        <begin position="2772"/>
        <end position="2791"/>
    </location>
</feature>
<evidence type="ECO:0000256" key="1">
    <source>
        <dbReference type="ARBA" id="ARBA00022574"/>
    </source>
</evidence>
<keyword evidence="2" id="KW-0677">Repeat</keyword>
<dbReference type="InterPro" id="IPR015943">
    <property type="entry name" value="WD40/YVTN_repeat-like_dom_sf"/>
</dbReference>
<proteinExistence type="predicted"/>
<sequence>MHIDTKLELSTHFITRNQLVITSVAYNPKRDEIVVCDGRTLRAFSHRTAHRATRVELTLPQKDMIGTHVIYNLAQNQYILVLQGLEVMIITADLQIVWSEKSDQVSILAAAFSQSRQQLVTTGGRGSIKIYGIERFHKTTSDGWQTLNRFRLRRSISTDYRWLKHVVLNDDDGHILAAHEASVIVWDMESGHVLFRLNDLHGSRIRALAFIPGDQHLLTSSYDGVVKKWSLAASIPVGKPILIESTQCHSKEVRALASDRSGRLFFSCSEDMVVKLWNAERGAELDSHLPSSLAAASLSSYACPPPSQLVYAEAAGSEQGDGVLMVVSGALLSVLRVKDPLVHFSTLSDRVTRAQVVRHDHAGAELPADQRLIFVLSANSALQLLRLETGAMLSMIVPKGLRSHGDGRAEPYRQAASAELLARELGATGAQLSCFCAAPALGNGHVVIGSQSGTLDIIDTTAGGRCVQTLTDTDMTASISAIAVVRAPAGWVCTRQRGRTGGGAGDEPAPDESSAVAGELADGRDAHTLRSFAIITGSACGHISVWGAAQRDVSRTFAAHSGALLSLVPFTVSRLRADDGRLSHALGLLGDESAHHGDAVRAHGQLAEAHAMLSVGSDGTVRLWDLRALQCTPRGAFRTAASRQLTCALVRADGGILLGFDNGSLELWLLLPSALERVRGGADGELATTNAMSSSSFVGRIASLSRSLEPHTERITALERSFASDRFLSASLDGSVLVWHLPSCTALKALSFSAPVTQALFASHDGSFIVVLADAMLLVSREQVKRAKDALAVQETDGSEPPEDEGDDVGALAEPPSREDAAAAQRARPRRLQHSPTLRRLEVGRAVTPARIDEHAADDALDEGAHALEHAGANARERQAGEGHAALAREREADARLARARAEALAGLASGVDAELLALIERSRVQQLTDAAVYAARAGERDARRGVQLGRVDDDAGSEEREGGDEGEGGDEEESSSARMPLVTAALMSVTPKRPPPAGQQPALRARAVRVHTQMAEVTPVATALQLARRAQRRALPVLGEIAPRAPLAVPQPRMAMDSAQHASAGARAREQPRTRPDTRSSTAVPSAAADAGEHASERERPDSRSAVVRARAARASTDAVESPRSGGPAAPHRTAAWAERARAGAAETPGGSVRVEDGAPAGIDEAPAVISPAVISPAGAPTHSVEAACGETATSDALGAHEGQAPHADGAREPHAVSLDERVEALMALDGRAFDPLSERSWGSDADADADGEGDDEGTEDTEEGEDEDDGVDAERHPDPFEHNEQLMQKHYHTMRFATIGGSPPSTRFGDVPDGAQRRRRLWRAGTPRPPRPVGELASREPSFSLYARSSQSPTTERSLAGALQPFDLGPVRLPVCAPSPLEGSSSEIHADTSAQPSSLAKPSTAPARGAARGRGAATAGDARFVSASESSAAPLVEAVRSGTVDKSGGGARAVVRASAARASTPAARPPTAQPVVRVVQLALPDDAFSLEARSRSMAAHPLAALMAKQGERPREGGDSRLSRAASAGVGAEPMLSAIDLPSGAPIDRLVIFEQTTPRRRRRTVARTSLGEPSDVVPRGAAGLAGAQYWEEEEEADWEEGEGEGEGGSGGGGGGGGGGGSSQRRELVDERGPFAAHREATSASDAPAGAGAQRVSDAAAGDGALHAIDGLEDAAHASARVAAPSATLATATAAFGVEDGFAPANRVNARAEDPDGRLTPADTAGDRSMAVGASPLAGSPADELHAFAEEPPPAAEARGDGTPAAAVSAPGAAQLAHGAPALSHSEEDDRQTAPGSTDGLDSLVGASRALDMRARSEVGEPAHAAEPPTANSPAVNADVARALALGISDEALRAAAGRVRLVEGDWQADMSHGPALLFSISLYGLHGAREKALIAVAADIARVELPKWPLTRTRPGLAAQPARARTSRSGSVRPVLGVTNAQAASHLGLSTSAHTLPQRTERSGKKRPALASSMHAARRAGASAATQPPSSLELAEASFVSALSSPGDVPQARARQAGARSRAKGAQPRHDGVGDMQGADGPSASVVDGRAAGDDHDRRVYLEQLALLAQRDAALALLDVAASADEVALSGRSSARGELAALAAAELGSLADALAAPAANGGRLVEHSESCTSSAEYGAESRTAGALMLDGLLAEQDRAAERVIAPRGGERDDEGGSPLLSRGGRKCAADKEPAMQRQSLTQVIREQRNQLLAAELVELPGDGEADEAAHAGARPRASPSTRASLRGQRPHAREASVDAALRGTLDLSRMQARALLPALQPLPLHMRIPSHARPLDPTPAVRTRTTGVRRCESFSLRKARRMAQPPQRSRRLSSGDRPHFGSVPVAVPRKKRAAGTHAPPPAQAGVVKIEGADADTAAPLAVPSKSLRTSGADVMRAARFVSKANRAEHAPFSAGASSVGTRSATTGHSDLIGDGPGHAPAEAAAAAVLEPERLELALAPQPWMWSDWEESKVFNELEDDSDLDIDDLDFGALPPAAFDALIEYQQLKQKQSVGFGEDAAHAAHRSAALARLKDMAANAPPAAARDDDRERAEAVDEQPQAGQRDEAAPELAAAPAADGGNGAGDAYDVDNASARLQAERDLELIRLFRTAQHDPRAPSPRRAASMVDAYRGLIDDLELDWSGLQRLGTAPASAKGGGLGTARWRMDSALQRPLSAQTGSALARVLPQLLDAPRLVSYSLLPAAVTSAEALAVEERLAEKRKAERAEQHRSRKPPLPLAVRPGLPGAARLPRIAVRNGPLADLERARTALRRERDGGARRNSEELPSEKLPLSLDQLAIRPEFVAPL</sequence>
<evidence type="ECO:0000313" key="5">
    <source>
        <dbReference type="EMBL" id="KAG8467392.1"/>
    </source>
</evidence>
<feature type="compositionally biased region" description="Gly residues" evidence="4">
    <location>
        <begin position="1607"/>
        <end position="1622"/>
    </location>
</feature>
<feature type="compositionally biased region" description="Low complexity" evidence="4">
    <location>
        <begin position="2570"/>
        <end position="2589"/>
    </location>
</feature>
<feature type="region of interest" description="Disordered" evidence="4">
    <location>
        <begin position="1322"/>
        <end position="1360"/>
    </location>
</feature>
<organism evidence="5 6">
    <name type="scientific">Diacronema lutheri</name>
    <name type="common">Unicellular marine alga</name>
    <name type="synonym">Monochrysis lutheri</name>
    <dbReference type="NCBI Taxonomy" id="2081491"/>
    <lineage>
        <taxon>Eukaryota</taxon>
        <taxon>Haptista</taxon>
        <taxon>Haptophyta</taxon>
        <taxon>Pavlovophyceae</taxon>
        <taxon>Pavlovales</taxon>
        <taxon>Pavlovaceae</taxon>
        <taxon>Diacronema</taxon>
    </lineage>
</organism>
<feature type="compositionally biased region" description="Low complexity" evidence="4">
    <location>
        <begin position="1407"/>
        <end position="1418"/>
    </location>
</feature>
<dbReference type="PROSITE" id="PS00678">
    <property type="entry name" value="WD_REPEATS_1"/>
    <property type="match status" value="1"/>
</dbReference>
<dbReference type="PANTHER" id="PTHR44019:SF8">
    <property type="entry name" value="POC1 CENTRIOLAR PROTEIN HOMOLOG"/>
    <property type="match status" value="1"/>
</dbReference>
<dbReference type="InterPro" id="IPR036322">
    <property type="entry name" value="WD40_repeat_dom_sf"/>
</dbReference>
<feature type="region of interest" description="Disordered" evidence="4">
    <location>
        <begin position="945"/>
        <end position="978"/>
    </location>
</feature>
<feature type="region of interest" description="Disordered" evidence="4">
    <location>
        <begin position="2722"/>
        <end position="2744"/>
    </location>
</feature>
<feature type="compositionally biased region" description="Polar residues" evidence="4">
    <location>
        <begin position="1349"/>
        <end position="1359"/>
    </location>
</feature>
<dbReference type="OrthoDB" id="10251741at2759"/>
<feature type="region of interest" description="Disordered" evidence="4">
    <location>
        <begin position="2227"/>
        <end position="2257"/>
    </location>
</feature>
<evidence type="ECO:0000256" key="4">
    <source>
        <dbReference type="SAM" id="MobiDB-lite"/>
    </source>
</evidence>
<protein>
    <submittedName>
        <fullName evidence="5">Uncharacterized protein</fullName>
    </submittedName>
</protein>
<feature type="compositionally biased region" description="Low complexity" evidence="4">
    <location>
        <begin position="1765"/>
        <end position="1777"/>
    </location>
</feature>
<feature type="compositionally biased region" description="Basic and acidic residues" evidence="4">
    <location>
        <begin position="2772"/>
        <end position="2788"/>
    </location>
</feature>
<dbReference type="SUPFAM" id="SSF50978">
    <property type="entry name" value="WD40 repeat-like"/>
    <property type="match status" value="1"/>
</dbReference>
<dbReference type="Proteomes" id="UP000751190">
    <property type="component" value="Unassembled WGS sequence"/>
</dbReference>
<feature type="compositionally biased region" description="Polar residues" evidence="4">
    <location>
        <begin position="1947"/>
        <end position="1959"/>
    </location>
</feature>
<comment type="caution">
    <text evidence="5">The sequence shown here is derived from an EMBL/GenBank/DDBJ whole genome shotgun (WGS) entry which is preliminary data.</text>
</comment>
<accession>A0A8J6CAA0</accession>
<feature type="compositionally biased region" description="Low complexity" evidence="4">
    <location>
        <begin position="2231"/>
        <end position="2241"/>
    </location>
</feature>
<dbReference type="InterPro" id="IPR019775">
    <property type="entry name" value="WD40_repeat_CS"/>
</dbReference>
<evidence type="ECO:0000256" key="2">
    <source>
        <dbReference type="ARBA" id="ARBA00022737"/>
    </source>
</evidence>
<feature type="compositionally biased region" description="Acidic residues" evidence="4">
    <location>
        <begin position="797"/>
        <end position="808"/>
    </location>
</feature>
<keyword evidence="1 3" id="KW-0853">WD repeat</keyword>
<feature type="region of interest" description="Disordered" evidence="4">
    <location>
        <begin position="1050"/>
        <end position="1160"/>
    </location>
</feature>
<evidence type="ECO:0000256" key="3">
    <source>
        <dbReference type="PROSITE-ProRule" id="PRU00221"/>
    </source>
</evidence>
<feature type="compositionally biased region" description="Basic and acidic residues" evidence="4">
    <location>
        <begin position="1511"/>
        <end position="1523"/>
    </location>
</feature>
<feature type="compositionally biased region" description="Basic and acidic residues" evidence="4">
    <location>
        <begin position="1624"/>
        <end position="1641"/>
    </location>
</feature>
<feature type="repeat" description="WD" evidence="3">
    <location>
        <begin position="593"/>
        <end position="634"/>
    </location>
</feature>
<feature type="region of interest" description="Disordered" evidence="4">
    <location>
        <begin position="2538"/>
        <end position="2589"/>
    </location>
</feature>